<accession>A0A848QT08</accession>
<organism evidence="4 5">
    <name type="scientific">Pontixanthobacter rizhaonensis</name>
    <dbReference type="NCBI Taxonomy" id="2730337"/>
    <lineage>
        <taxon>Bacteria</taxon>
        <taxon>Pseudomonadati</taxon>
        <taxon>Pseudomonadota</taxon>
        <taxon>Alphaproteobacteria</taxon>
        <taxon>Sphingomonadales</taxon>
        <taxon>Erythrobacteraceae</taxon>
        <taxon>Pontixanthobacter</taxon>
    </lineage>
</organism>
<dbReference type="InterPro" id="IPR004360">
    <property type="entry name" value="Glyas_Fos-R_dOase_dom"/>
</dbReference>
<dbReference type="GO" id="GO:0005829">
    <property type="term" value="C:cytosol"/>
    <property type="evidence" value="ECO:0007669"/>
    <property type="project" value="TreeGrafter"/>
</dbReference>
<keyword evidence="4" id="KW-0418">Kinase</keyword>
<dbReference type="AlphaFoldDB" id="A0A848QT08"/>
<keyword evidence="5" id="KW-1185">Reference proteome</keyword>
<comment type="pathway">
    <text evidence="1">Cofactor biosynthesis; thiamine diphosphate biosynthesis.</text>
</comment>
<dbReference type="GO" id="GO:0009229">
    <property type="term" value="P:thiamine diphosphate biosynthetic process"/>
    <property type="evidence" value="ECO:0007669"/>
    <property type="project" value="UniProtKB-UniPathway"/>
</dbReference>
<dbReference type="EMBL" id="JABCRE010000003">
    <property type="protein sequence ID" value="NMW32248.1"/>
    <property type="molecule type" value="Genomic_DNA"/>
</dbReference>
<dbReference type="Pfam" id="PF08543">
    <property type="entry name" value="Phos_pyr_kin"/>
    <property type="match status" value="1"/>
</dbReference>
<dbReference type="NCBIfam" id="TIGR00097">
    <property type="entry name" value="HMP-P_kinase"/>
    <property type="match status" value="1"/>
</dbReference>
<dbReference type="InterPro" id="IPR029068">
    <property type="entry name" value="Glyas_Bleomycin-R_OHBP_Dase"/>
</dbReference>
<gene>
    <name evidence="4" type="primary">thiD</name>
    <name evidence="4" type="ORF">HKD42_09275</name>
</gene>
<dbReference type="Gene3D" id="3.10.180.10">
    <property type="entry name" value="2,3-Dihydroxybiphenyl 1,2-Dioxygenase, domain 1"/>
    <property type="match status" value="1"/>
</dbReference>
<protein>
    <recommendedName>
        <fullName evidence="2">hydroxymethylpyrimidine kinase</fullName>
        <ecNumber evidence="2">2.7.1.49</ecNumber>
    </recommendedName>
</protein>
<keyword evidence="4" id="KW-0808">Transferase</keyword>
<dbReference type="InterPro" id="IPR037523">
    <property type="entry name" value="VOC_core"/>
</dbReference>
<dbReference type="SUPFAM" id="SSF53613">
    <property type="entry name" value="Ribokinase-like"/>
    <property type="match status" value="1"/>
</dbReference>
<dbReference type="Pfam" id="PF00903">
    <property type="entry name" value="Glyoxalase"/>
    <property type="match status" value="1"/>
</dbReference>
<dbReference type="PANTHER" id="PTHR20858:SF17">
    <property type="entry name" value="HYDROXYMETHYLPYRIMIDINE_PHOSPHOMETHYLPYRIMIDINE KINASE THI20-RELATED"/>
    <property type="match status" value="1"/>
</dbReference>
<dbReference type="SUPFAM" id="SSF54593">
    <property type="entry name" value="Glyoxalase/Bleomycin resistance protein/Dihydroxybiphenyl dioxygenase"/>
    <property type="match status" value="1"/>
</dbReference>
<feature type="domain" description="VOC" evidence="3">
    <location>
        <begin position="261"/>
        <end position="369"/>
    </location>
</feature>
<dbReference type="GO" id="GO:0009228">
    <property type="term" value="P:thiamine biosynthetic process"/>
    <property type="evidence" value="ECO:0007669"/>
    <property type="project" value="InterPro"/>
</dbReference>
<name>A0A848QT08_9SPHN</name>
<dbReference type="InterPro" id="IPR013749">
    <property type="entry name" value="PM/HMP-P_kinase-1"/>
</dbReference>
<sequence length="380" mass="40073">MANPLRPPPRILAIAGSDSSGGAGIQADIKTITMLGGYAMTAITAVTAQNTVGVQAVEALSADMVAKQIDACTQDIGVDAVKIGMLGSADIANIVADKLETLAVPIIFDPVMIATSGSVLADDETILAFERLMALAALTTPNLAELNALGGDDGMARRDIAYLAKGGDADAATLTDRLCQPGIADIHWSADKIDTRHTHGTGCTLSSAIATFLGQGLALEQAVERGRDFVRIALRNAPELGAKAGPLGHHAVRLDLVGEPRLNQITLAAGNYEEAVLFYRAIGLNHIVDSPSNGYARFESEGGVTLSISTGHSEVGGASVYFECLDVDAYTGILRENGIACPAPKDQSWGWRESWISDPDGNRICFYQAGENRRYPPWRI</sequence>
<evidence type="ECO:0000256" key="1">
    <source>
        <dbReference type="ARBA" id="ARBA00004948"/>
    </source>
</evidence>
<dbReference type="UniPathway" id="UPA00060">
    <property type="reaction ID" value="UER00138"/>
</dbReference>
<dbReference type="GO" id="GO:0008902">
    <property type="term" value="F:hydroxymethylpyrimidine kinase activity"/>
    <property type="evidence" value="ECO:0007669"/>
    <property type="project" value="UniProtKB-EC"/>
</dbReference>
<dbReference type="CDD" id="cd01169">
    <property type="entry name" value="HMPP_kinase"/>
    <property type="match status" value="1"/>
</dbReference>
<dbReference type="PANTHER" id="PTHR20858">
    <property type="entry name" value="PHOSPHOMETHYLPYRIMIDINE KINASE"/>
    <property type="match status" value="1"/>
</dbReference>
<evidence type="ECO:0000313" key="5">
    <source>
        <dbReference type="Proteomes" id="UP000561181"/>
    </source>
</evidence>
<evidence type="ECO:0000256" key="2">
    <source>
        <dbReference type="ARBA" id="ARBA00012135"/>
    </source>
</evidence>
<dbReference type="GO" id="GO:0008972">
    <property type="term" value="F:phosphomethylpyrimidine kinase activity"/>
    <property type="evidence" value="ECO:0007669"/>
    <property type="project" value="InterPro"/>
</dbReference>
<evidence type="ECO:0000259" key="3">
    <source>
        <dbReference type="PROSITE" id="PS51819"/>
    </source>
</evidence>
<dbReference type="RefSeq" id="WP_170012711.1">
    <property type="nucleotide sequence ID" value="NZ_JABCRE010000003.1"/>
</dbReference>
<reference evidence="4 5" key="1">
    <citation type="submission" date="2020-04" db="EMBL/GenBank/DDBJ databases">
        <authorList>
            <person name="Liu A."/>
        </authorList>
    </citation>
    <scope>NUCLEOTIDE SEQUENCE [LARGE SCALE GENOMIC DNA]</scope>
    <source>
        <strain evidence="4 5">RZ02</strain>
    </source>
</reference>
<dbReference type="Proteomes" id="UP000561181">
    <property type="component" value="Unassembled WGS sequence"/>
</dbReference>
<dbReference type="InterPro" id="IPR004399">
    <property type="entry name" value="HMP/HMP-P_kinase_dom"/>
</dbReference>
<comment type="caution">
    <text evidence="4">The sequence shown here is derived from an EMBL/GenBank/DDBJ whole genome shotgun (WGS) entry which is preliminary data.</text>
</comment>
<dbReference type="PROSITE" id="PS51819">
    <property type="entry name" value="VOC"/>
    <property type="match status" value="1"/>
</dbReference>
<dbReference type="InterPro" id="IPR029056">
    <property type="entry name" value="Ribokinase-like"/>
</dbReference>
<dbReference type="Gene3D" id="3.40.1190.20">
    <property type="match status" value="1"/>
</dbReference>
<proteinExistence type="predicted"/>
<evidence type="ECO:0000313" key="4">
    <source>
        <dbReference type="EMBL" id="NMW32248.1"/>
    </source>
</evidence>
<dbReference type="EC" id="2.7.1.49" evidence="2"/>